<dbReference type="Proteomes" id="UP000236895">
    <property type="component" value="Unassembled WGS sequence"/>
</dbReference>
<organism evidence="2 3">
    <name type="scientific">Candidatus Liberibacter solanacearum</name>
    <dbReference type="NCBI Taxonomy" id="556287"/>
    <lineage>
        <taxon>Bacteria</taxon>
        <taxon>Pseudomonadati</taxon>
        <taxon>Pseudomonadota</taxon>
        <taxon>Alphaproteobacteria</taxon>
        <taxon>Hyphomicrobiales</taxon>
        <taxon>Rhizobiaceae</taxon>
        <taxon>Liberibacter</taxon>
    </lineage>
</organism>
<reference evidence="2 3" key="1">
    <citation type="submission" date="2018-11" db="EMBL/GenBank/DDBJ databases">
        <title>Genome Analysis of Haplotype D of Candidatus Liberibacter Solanacearum.</title>
        <authorList>
            <person name="Katsir L."/>
            <person name="Ruan Z."/>
            <person name="Santos Garcia D."/>
            <person name="Piasezky A."/>
            <person name="Jiang J."/>
            <person name="Sela N."/>
            <person name="Freilich S."/>
            <person name="Bahar O."/>
        </authorList>
    </citation>
    <scope>NUCLEOTIDE SEQUENCE [LARGE SCALE GENOMIC DNA]</scope>
    <source>
        <strain evidence="3">haplotype D1</strain>
    </source>
</reference>
<feature type="signal peptide" evidence="1">
    <location>
        <begin position="1"/>
        <end position="22"/>
    </location>
</feature>
<protein>
    <recommendedName>
        <fullName evidence="4">Lipoprotein</fullName>
    </recommendedName>
</protein>
<name>A0A424FLD9_9HYPH</name>
<comment type="caution">
    <text evidence="2">The sequence shown here is derived from an EMBL/GenBank/DDBJ whole genome shotgun (WGS) entry which is preliminary data.</text>
</comment>
<dbReference type="AlphaFoldDB" id="A0A424FLD9"/>
<evidence type="ECO:0000313" key="2">
    <source>
        <dbReference type="EMBL" id="RPD36984.1"/>
    </source>
</evidence>
<dbReference type="PROSITE" id="PS51257">
    <property type="entry name" value="PROKAR_LIPOPROTEIN"/>
    <property type="match status" value="1"/>
</dbReference>
<evidence type="ECO:0000256" key="1">
    <source>
        <dbReference type="SAM" id="SignalP"/>
    </source>
</evidence>
<gene>
    <name evidence="2" type="ORF">C0030_004580</name>
</gene>
<dbReference type="EMBL" id="PKRU02000028">
    <property type="protein sequence ID" value="RPD36984.1"/>
    <property type="molecule type" value="Genomic_DNA"/>
</dbReference>
<accession>A0A424FLD9</accession>
<dbReference type="RefSeq" id="WP_103847424.1">
    <property type="nucleotide sequence ID" value="NZ_PKRU02000028.1"/>
</dbReference>
<evidence type="ECO:0000313" key="3">
    <source>
        <dbReference type="Proteomes" id="UP000236895"/>
    </source>
</evidence>
<keyword evidence="1" id="KW-0732">Signal</keyword>
<evidence type="ECO:0008006" key="4">
    <source>
        <dbReference type="Google" id="ProtNLM"/>
    </source>
</evidence>
<proteinExistence type="predicted"/>
<feature type="chain" id="PRO_5019158731" description="Lipoprotein" evidence="1">
    <location>
        <begin position="23"/>
        <end position="65"/>
    </location>
</feature>
<sequence>MKISKYKIILLSLISLTLASCGSTTDVAPLPAPSNHHISVVEAAAKTVKAAKKVVSDAIDDLLSL</sequence>